<feature type="compositionally biased region" description="Basic and acidic residues" evidence="1">
    <location>
        <begin position="33"/>
        <end position="46"/>
    </location>
</feature>
<evidence type="ECO:0000313" key="2">
    <source>
        <dbReference type="EMBL" id="KXU84004.1"/>
    </source>
</evidence>
<gene>
    <name evidence="2" type="ORF">CI15_26200</name>
</gene>
<dbReference type="EMBL" id="LRBG01000037">
    <property type="protein sequence ID" value="KXU84004.1"/>
    <property type="molecule type" value="Genomic_DNA"/>
</dbReference>
<accession>A0A149PG48</accession>
<protein>
    <submittedName>
        <fullName evidence="2">Uncharacterized protein</fullName>
    </submittedName>
</protein>
<proteinExistence type="predicted"/>
<dbReference type="RefSeq" id="WP_062133309.1">
    <property type="nucleotide sequence ID" value="NZ_LRBG01000037.1"/>
</dbReference>
<comment type="caution">
    <text evidence="2">The sequence shown here is derived from an EMBL/GenBank/DDBJ whole genome shotgun (WGS) entry which is preliminary data.</text>
</comment>
<dbReference type="STRING" id="1399968.CI15_26200"/>
<sequence>MEKNVEKDDAEAAASGPSGRRHAGTPDGTAAAVEREQAANERESRQRGRPKKPRESLHAWIVHFDPERSSGPLASSDET</sequence>
<keyword evidence="3" id="KW-1185">Reference proteome</keyword>
<evidence type="ECO:0000256" key="1">
    <source>
        <dbReference type="SAM" id="MobiDB-lite"/>
    </source>
</evidence>
<dbReference type="Proteomes" id="UP000075613">
    <property type="component" value="Unassembled WGS sequence"/>
</dbReference>
<name>A0A149PG48_9BURK</name>
<dbReference type="AlphaFoldDB" id="A0A149PG48"/>
<evidence type="ECO:0000313" key="3">
    <source>
        <dbReference type="Proteomes" id="UP000075613"/>
    </source>
</evidence>
<feature type="region of interest" description="Disordered" evidence="1">
    <location>
        <begin position="1"/>
        <end position="79"/>
    </location>
</feature>
<reference evidence="2 3" key="1">
    <citation type="journal article" date="2015" name="Int. J. Syst. Evol. Microbiol.">
        <title>Burkholderia monticola sp. nov., isolated from mountain soil.</title>
        <authorList>
            <person name="Baek I."/>
            <person name="Seo B."/>
            <person name="Lee I."/>
            <person name="Yi H."/>
            <person name="Chun J."/>
        </authorList>
    </citation>
    <scope>NUCLEOTIDE SEQUENCE [LARGE SCALE GENOMIC DNA]</scope>
    <source>
        <strain evidence="2 3">JC2948</strain>
    </source>
</reference>
<dbReference type="OrthoDB" id="9114349at2"/>
<organism evidence="2 3">
    <name type="scientific">Paraburkholderia monticola</name>
    <dbReference type="NCBI Taxonomy" id="1399968"/>
    <lineage>
        <taxon>Bacteria</taxon>
        <taxon>Pseudomonadati</taxon>
        <taxon>Pseudomonadota</taxon>
        <taxon>Betaproteobacteria</taxon>
        <taxon>Burkholderiales</taxon>
        <taxon>Burkholderiaceae</taxon>
        <taxon>Paraburkholderia</taxon>
    </lineage>
</organism>